<sequence>MDVMQNAMSAIDDMNVRFIDPHVVGTNVQNIKEDIKAYKSFDTEENIDTTSPKDKANKISSDDSVPLASLTAVKTKFTEKNNSKKRKRALKLKRYAKFDIKKIAPR</sequence>
<protein>
    <submittedName>
        <fullName evidence="1">Uncharacterized protein</fullName>
    </submittedName>
</protein>
<evidence type="ECO:0000313" key="2">
    <source>
        <dbReference type="Proteomes" id="UP001642487"/>
    </source>
</evidence>
<accession>A0ABP0ZA31</accession>
<evidence type="ECO:0000313" key="1">
    <source>
        <dbReference type="EMBL" id="CAK9329609.1"/>
    </source>
</evidence>
<organism evidence="1 2">
    <name type="scientific">Citrullus colocynthis</name>
    <name type="common">colocynth</name>
    <dbReference type="NCBI Taxonomy" id="252529"/>
    <lineage>
        <taxon>Eukaryota</taxon>
        <taxon>Viridiplantae</taxon>
        <taxon>Streptophyta</taxon>
        <taxon>Embryophyta</taxon>
        <taxon>Tracheophyta</taxon>
        <taxon>Spermatophyta</taxon>
        <taxon>Magnoliopsida</taxon>
        <taxon>eudicotyledons</taxon>
        <taxon>Gunneridae</taxon>
        <taxon>Pentapetalae</taxon>
        <taxon>rosids</taxon>
        <taxon>fabids</taxon>
        <taxon>Cucurbitales</taxon>
        <taxon>Cucurbitaceae</taxon>
        <taxon>Benincaseae</taxon>
        <taxon>Citrullus</taxon>
    </lineage>
</organism>
<proteinExistence type="predicted"/>
<dbReference type="EMBL" id="OZ021743">
    <property type="protein sequence ID" value="CAK9329609.1"/>
    <property type="molecule type" value="Genomic_DNA"/>
</dbReference>
<keyword evidence="2" id="KW-1185">Reference proteome</keyword>
<gene>
    <name evidence="1" type="ORF">CITCOLO1_LOCUS22081</name>
</gene>
<dbReference type="Proteomes" id="UP001642487">
    <property type="component" value="Chromosome 9"/>
</dbReference>
<reference evidence="1 2" key="1">
    <citation type="submission" date="2024-03" db="EMBL/GenBank/DDBJ databases">
        <authorList>
            <person name="Gkanogiannis A."/>
            <person name="Becerra Lopez-Lavalle L."/>
        </authorList>
    </citation>
    <scope>NUCLEOTIDE SEQUENCE [LARGE SCALE GENOMIC DNA]</scope>
</reference>
<name>A0ABP0ZA31_9ROSI</name>